<accession>A0A495J1M0</accession>
<protein>
    <submittedName>
        <fullName evidence="1">Uncharacterized protein DUF3175</fullName>
    </submittedName>
</protein>
<comment type="caution">
    <text evidence="1">The sequence shown here is derived from an EMBL/GenBank/DDBJ whole genome shotgun (WGS) entry which is preliminary data.</text>
</comment>
<gene>
    <name evidence="1" type="ORF">BDD43_2716</name>
</gene>
<organism evidence="1 2">
    <name type="scientific">Mucilaginibacter gracilis</name>
    <dbReference type="NCBI Taxonomy" id="423350"/>
    <lineage>
        <taxon>Bacteria</taxon>
        <taxon>Pseudomonadati</taxon>
        <taxon>Bacteroidota</taxon>
        <taxon>Sphingobacteriia</taxon>
        <taxon>Sphingobacteriales</taxon>
        <taxon>Sphingobacteriaceae</taxon>
        <taxon>Mucilaginibacter</taxon>
    </lineage>
</organism>
<dbReference type="AlphaFoldDB" id="A0A495J1M0"/>
<dbReference type="OrthoDB" id="9807263at2"/>
<evidence type="ECO:0000313" key="1">
    <source>
        <dbReference type="EMBL" id="RKR82531.1"/>
    </source>
</evidence>
<dbReference type="Proteomes" id="UP000268007">
    <property type="component" value="Unassembled WGS sequence"/>
</dbReference>
<sequence length="117" mass="13347">MGFGNYANTHIYKNFKAMAVAAVKKSSRRWSARVTNTSDALDLKKDVFKSKDPEKIARSLKHSAEASHRRKASPFQSAMSMLNFYENRAGKNLSKRQKAPLEKAKKVLRKLFGRDEK</sequence>
<dbReference type="EMBL" id="RBKU01000001">
    <property type="protein sequence ID" value="RKR82531.1"/>
    <property type="molecule type" value="Genomic_DNA"/>
</dbReference>
<proteinExistence type="predicted"/>
<keyword evidence="2" id="KW-1185">Reference proteome</keyword>
<dbReference type="InterPro" id="IPR021513">
    <property type="entry name" value="Phage_RSL1_Orf186"/>
</dbReference>
<dbReference type="Pfam" id="PF11373">
    <property type="entry name" value="DUF3175"/>
    <property type="match status" value="1"/>
</dbReference>
<name>A0A495J1M0_9SPHI</name>
<evidence type="ECO:0000313" key="2">
    <source>
        <dbReference type="Proteomes" id="UP000268007"/>
    </source>
</evidence>
<reference evidence="1 2" key="1">
    <citation type="submission" date="2018-10" db="EMBL/GenBank/DDBJ databases">
        <title>Genomic Encyclopedia of Archaeal and Bacterial Type Strains, Phase II (KMG-II): from individual species to whole genera.</title>
        <authorList>
            <person name="Goeker M."/>
        </authorList>
    </citation>
    <scope>NUCLEOTIDE SEQUENCE [LARGE SCALE GENOMIC DNA]</scope>
    <source>
        <strain evidence="1 2">DSM 18602</strain>
    </source>
</reference>